<dbReference type="Gene3D" id="3.20.20.70">
    <property type="entry name" value="Aldolase class I"/>
    <property type="match status" value="1"/>
</dbReference>
<dbReference type="RefSeq" id="WP_220220666.1">
    <property type="nucleotide sequence ID" value="NZ_CP048268.1"/>
</dbReference>
<comment type="similarity">
    <text evidence="2">Belongs to the KHG/KDPG aldolase family.</text>
</comment>
<name>A0ABX8W3Z5_9LACO</name>
<comment type="subunit">
    <text evidence="3">Homotrimer.</text>
</comment>
<dbReference type="InterPro" id="IPR013785">
    <property type="entry name" value="Aldolase_TIM"/>
</dbReference>
<dbReference type="SUPFAM" id="SSF51569">
    <property type="entry name" value="Aldolase"/>
    <property type="match status" value="1"/>
</dbReference>
<evidence type="ECO:0000256" key="1">
    <source>
        <dbReference type="ARBA" id="ARBA00004761"/>
    </source>
</evidence>
<dbReference type="EMBL" id="CP048268">
    <property type="protein sequence ID" value="QYN52192.1"/>
    <property type="molecule type" value="Genomic_DNA"/>
</dbReference>
<dbReference type="CDD" id="cd00452">
    <property type="entry name" value="KDPG_aldolase"/>
    <property type="match status" value="1"/>
</dbReference>
<evidence type="ECO:0000256" key="2">
    <source>
        <dbReference type="ARBA" id="ARBA00006906"/>
    </source>
</evidence>
<proteinExistence type="inferred from homology"/>
<keyword evidence="7" id="KW-1185">Reference proteome</keyword>
<dbReference type="InterPro" id="IPR000887">
    <property type="entry name" value="Aldlse_KDPG_KHG"/>
</dbReference>
<comment type="pathway">
    <text evidence="1">Carbohydrate acid metabolism.</text>
</comment>
<dbReference type="PANTHER" id="PTHR30246:SF1">
    <property type="entry name" value="2-DEHYDRO-3-DEOXY-6-PHOSPHOGALACTONATE ALDOLASE-RELATED"/>
    <property type="match status" value="1"/>
</dbReference>
<organism evidence="6 7">
    <name type="scientific">Lactobacillus panisapium</name>
    <dbReference type="NCBI Taxonomy" id="2012495"/>
    <lineage>
        <taxon>Bacteria</taxon>
        <taxon>Bacillati</taxon>
        <taxon>Bacillota</taxon>
        <taxon>Bacilli</taxon>
        <taxon>Lactobacillales</taxon>
        <taxon>Lactobacillaceae</taxon>
        <taxon>Lactobacillus</taxon>
    </lineage>
</organism>
<evidence type="ECO:0000256" key="3">
    <source>
        <dbReference type="ARBA" id="ARBA00011233"/>
    </source>
</evidence>
<dbReference type="PANTHER" id="PTHR30246">
    <property type="entry name" value="2-KETO-3-DEOXY-6-PHOSPHOGLUCONATE ALDOLASE"/>
    <property type="match status" value="1"/>
</dbReference>
<protein>
    <submittedName>
        <fullName evidence="6">Bifunctional 4-hydroxy-2-oxoglutarate aldolase/2-dehydro-3-deoxy-phosphogluconate aldolase</fullName>
    </submittedName>
</protein>
<evidence type="ECO:0000313" key="6">
    <source>
        <dbReference type="EMBL" id="QYN52192.1"/>
    </source>
</evidence>
<evidence type="ECO:0000256" key="5">
    <source>
        <dbReference type="ARBA" id="ARBA00023277"/>
    </source>
</evidence>
<gene>
    <name evidence="6" type="ORF">GYM71_01570</name>
</gene>
<keyword evidence="4" id="KW-0456">Lyase</keyword>
<dbReference type="Pfam" id="PF01081">
    <property type="entry name" value="Aldolase"/>
    <property type="match status" value="1"/>
</dbReference>
<keyword evidence="5" id="KW-0119">Carbohydrate metabolism</keyword>
<dbReference type="Proteomes" id="UP000826550">
    <property type="component" value="Chromosome"/>
</dbReference>
<evidence type="ECO:0000256" key="4">
    <source>
        <dbReference type="ARBA" id="ARBA00023239"/>
    </source>
</evidence>
<reference evidence="6 7" key="1">
    <citation type="submission" date="2020-01" db="EMBL/GenBank/DDBJ databases">
        <title>Vast differences in strain-level diversity in the gut microbiota of two closely related honey bee species.</title>
        <authorList>
            <person name="Ellegaard K.M."/>
            <person name="Suenami S."/>
            <person name="Miyazaki R."/>
            <person name="Engel P."/>
        </authorList>
    </citation>
    <scope>NUCLEOTIDE SEQUENCE [LARGE SCALE GENOMIC DNA]</scope>
    <source>
        <strain evidence="6 7">ESL0416</strain>
    </source>
</reference>
<accession>A0ABX8W3Z5</accession>
<evidence type="ECO:0000313" key="7">
    <source>
        <dbReference type="Proteomes" id="UP000826550"/>
    </source>
</evidence>
<sequence length="203" mass="22137">MDQRKFPEYTIILRNYTQVQANAVLEAIVGLEADFAVEVTMNSQNATKIIMQLNQKYGSQVKIGAGTVLNLSKEKSAIAAGAKFILSACAMSKEMINYAQKNKVLAIPGVMTPTGVFQMINYGADIVKIFPATVVGPSFFKEIQGPLGDLDLMAVGGVSEYNIKKFKDNRVKYFGIGSNAFNQSDIDNLNVKGLQNSLLKLVK</sequence>